<dbReference type="InterPro" id="IPR041664">
    <property type="entry name" value="AAA_16"/>
</dbReference>
<organism evidence="4 5">
    <name type="scientific">Nocardioides pinisoli</name>
    <dbReference type="NCBI Taxonomy" id="2950279"/>
    <lineage>
        <taxon>Bacteria</taxon>
        <taxon>Bacillati</taxon>
        <taxon>Actinomycetota</taxon>
        <taxon>Actinomycetes</taxon>
        <taxon>Propionibacteriales</taxon>
        <taxon>Nocardioidaceae</taxon>
        <taxon>Nocardioides</taxon>
    </lineage>
</organism>
<dbReference type="Pfam" id="PF13191">
    <property type="entry name" value="AAA_16"/>
    <property type="match status" value="1"/>
</dbReference>
<dbReference type="SUPFAM" id="SSF52540">
    <property type="entry name" value="P-loop containing nucleoside triphosphate hydrolases"/>
    <property type="match status" value="1"/>
</dbReference>
<dbReference type="RefSeq" id="WP_254180052.1">
    <property type="nucleotide sequence ID" value="NZ_JANARS010000001.1"/>
</dbReference>
<protein>
    <submittedName>
        <fullName evidence="4">AAA family ATPase</fullName>
    </submittedName>
</protein>
<dbReference type="Gene3D" id="1.25.40.10">
    <property type="entry name" value="Tetratricopeptide repeat domain"/>
    <property type="match status" value="1"/>
</dbReference>
<dbReference type="PROSITE" id="PS50043">
    <property type="entry name" value="HTH_LUXR_2"/>
    <property type="match status" value="1"/>
</dbReference>
<comment type="caution">
    <text evidence="4">The sequence shown here is derived from an EMBL/GenBank/DDBJ whole genome shotgun (WGS) entry which is preliminary data.</text>
</comment>
<dbReference type="SMART" id="SM00421">
    <property type="entry name" value="HTH_LUXR"/>
    <property type="match status" value="1"/>
</dbReference>
<gene>
    <name evidence="4" type="ORF">NCI01_03365</name>
</gene>
<dbReference type="Proteomes" id="UP001204524">
    <property type="component" value="Unassembled WGS sequence"/>
</dbReference>
<dbReference type="SUPFAM" id="SSF48452">
    <property type="entry name" value="TPR-like"/>
    <property type="match status" value="1"/>
</dbReference>
<proteinExistence type="predicted"/>
<dbReference type="Pfam" id="PF00196">
    <property type="entry name" value="GerE"/>
    <property type="match status" value="1"/>
</dbReference>
<evidence type="ECO:0000256" key="2">
    <source>
        <dbReference type="ARBA" id="ARBA00022840"/>
    </source>
</evidence>
<dbReference type="InterPro" id="IPR036388">
    <property type="entry name" value="WH-like_DNA-bd_sf"/>
</dbReference>
<reference evidence="4 5" key="1">
    <citation type="submission" date="2022-06" db="EMBL/GenBank/DDBJ databases">
        <authorList>
            <person name="So Y."/>
        </authorList>
    </citation>
    <scope>NUCLEOTIDE SEQUENCE [LARGE SCALE GENOMIC DNA]</scope>
    <source>
        <strain evidence="4 5">STR3</strain>
    </source>
</reference>
<evidence type="ECO:0000313" key="5">
    <source>
        <dbReference type="Proteomes" id="UP001204524"/>
    </source>
</evidence>
<sequence length="961" mass="103634">MVNDLLACHHRQMGGVLVGREAELDRIGGALVSARGGASRCLLVTGEAGIGKSRLVAEAVGGLTSPDGPGDVLVLTGHAVDMSTGEIPFGVVADTLRDLVRVAGVDVLLPAEREALASLLPGAPPRRSVERVQLLSTFLDLLERLGGERLVVWVVEDLHWADSATRDLVSLAARTLPAGLVIIGTVRTDDPDRTPAAEAALRSYVAGLARTPGCEVVPLPRLSADAVQRQLRDLLGSRPSAEVAGRVERLSDGIPFVVEELAAAAGRPELTTAAAVAAGRIGGLSSEARRLVEAAAIGDGHLRASLLEQVLDVTPEELDAALVEALRAGILTTDHERDTVGFRHALLREATVRETGPGARRSWHRRWAEVLEDNPGVLPPDPALLAVAEHWHQARDVRRALAATVAALPAAERVCRPDEETALWTRILGGFAVLPDASEVAGMPLREAYARALLASGIASHPVRRACVTAAPVEQLPAAMRLIHAMVVSDHGKGEANAYSEERLTEIADLFEESEPDLMAVYAWSSAGSLMTDDLARGERLMERARRAARELGDLRASVMVEARDSYRAQVNGDPQRAAHRLREALDLFGDERWDGVFHLWGNLMWCELVCGRHDEAQRAADEALQRLTHPHLSVHLWEHLVENAAMSWILTGRWTRARALLQESEPWWEDDVRTSNAHLHLLDLLQSGRATGTERWRRQLESPAPGGAPVTDARAVLALAAVEAGDLAGMRTELAPLWGMDRMLMYDDQLWLLVLLAARSEADAAADGPRPDRDAGAAHLQVVDDAAARLRRHGALGEVWPLDLAAQLDRFHGRDARPALRAALEGWERVGHVPDAAVTHLSLAEQEAVHGDREAARHHLAAGREIAERLQARPMLARADALAARHALTSRERRTDAVLTDREVEVLGLVAEGLTNGQIGAKLFMSPKTASVHVSHILAKLGAANRTEAAATARRQGLLG</sequence>
<dbReference type="EMBL" id="JANARS010000001">
    <property type="protein sequence ID" value="MCP3420828.1"/>
    <property type="molecule type" value="Genomic_DNA"/>
</dbReference>
<dbReference type="SUPFAM" id="SSF46894">
    <property type="entry name" value="C-terminal effector domain of the bipartite response regulators"/>
    <property type="match status" value="1"/>
</dbReference>
<accession>A0ABT1KSV1</accession>
<keyword evidence="1" id="KW-0547">Nucleotide-binding</keyword>
<evidence type="ECO:0000256" key="1">
    <source>
        <dbReference type="ARBA" id="ARBA00022741"/>
    </source>
</evidence>
<dbReference type="PANTHER" id="PTHR16305:SF35">
    <property type="entry name" value="TRANSCRIPTIONAL ACTIVATOR DOMAIN"/>
    <property type="match status" value="1"/>
</dbReference>
<feature type="domain" description="HTH luxR-type" evidence="3">
    <location>
        <begin position="893"/>
        <end position="958"/>
    </location>
</feature>
<dbReference type="InterPro" id="IPR000792">
    <property type="entry name" value="Tscrpt_reg_LuxR_C"/>
</dbReference>
<dbReference type="CDD" id="cd06170">
    <property type="entry name" value="LuxR_C_like"/>
    <property type="match status" value="1"/>
</dbReference>
<name>A0ABT1KSV1_9ACTN</name>
<dbReference type="PRINTS" id="PR00038">
    <property type="entry name" value="HTHLUXR"/>
</dbReference>
<dbReference type="InterPro" id="IPR016032">
    <property type="entry name" value="Sig_transdc_resp-reg_C-effctor"/>
</dbReference>
<dbReference type="InterPro" id="IPR011990">
    <property type="entry name" value="TPR-like_helical_dom_sf"/>
</dbReference>
<dbReference type="Gene3D" id="1.10.10.10">
    <property type="entry name" value="Winged helix-like DNA-binding domain superfamily/Winged helix DNA-binding domain"/>
    <property type="match status" value="1"/>
</dbReference>
<dbReference type="PANTHER" id="PTHR16305">
    <property type="entry name" value="TESTICULAR SOLUBLE ADENYLYL CYCLASE"/>
    <property type="match status" value="1"/>
</dbReference>
<keyword evidence="2" id="KW-0067">ATP-binding</keyword>
<evidence type="ECO:0000259" key="3">
    <source>
        <dbReference type="PROSITE" id="PS50043"/>
    </source>
</evidence>
<dbReference type="InterPro" id="IPR027417">
    <property type="entry name" value="P-loop_NTPase"/>
</dbReference>
<evidence type="ECO:0000313" key="4">
    <source>
        <dbReference type="EMBL" id="MCP3420828.1"/>
    </source>
</evidence>
<keyword evidence="5" id="KW-1185">Reference proteome</keyword>